<sequence length="266" mass="29430">MEAWERGREGEKIGRRQPPDGGEKARRLGKTNSIEQAHMRNVDYDTKRKRILVTAEDESGIHIWDLRMPKFPILELPGIHTECRNRLNCQLWLASLPSSDNLSLESLVESPTRRKDPLLNSYSDCEDSVYVDWDILHPSPPLNYSVMAQMALCVAMNVYLCSHVHTIHTIKASSHSSPALLAVTCPDQKITPYYVNVTTDGLAGWPPPKLQLEKPVTPLDRRDVGSATADDLGSALRGSGTVDDDGWDGGRCVSGGTGLRDVDSLT</sequence>
<dbReference type="Proteomes" id="UP000828048">
    <property type="component" value="Chromosome 7"/>
</dbReference>
<name>A0ACB7Y9Q7_9ERIC</name>
<accession>A0ACB7Y9Q7</accession>
<dbReference type="EMBL" id="CM037157">
    <property type="protein sequence ID" value="KAH7850262.1"/>
    <property type="molecule type" value="Genomic_DNA"/>
</dbReference>
<evidence type="ECO:0000313" key="1">
    <source>
        <dbReference type="EMBL" id="KAH7850262.1"/>
    </source>
</evidence>
<gene>
    <name evidence="1" type="ORF">Vadar_029986</name>
</gene>
<evidence type="ECO:0000313" key="2">
    <source>
        <dbReference type="Proteomes" id="UP000828048"/>
    </source>
</evidence>
<reference evidence="1 2" key="1">
    <citation type="journal article" date="2021" name="Hortic Res">
        <title>High-quality reference genome and annotation aids understanding of berry development for evergreen blueberry (Vaccinium darrowii).</title>
        <authorList>
            <person name="Yu J."/>
            <person name="Hulse-Kemp A.M."/>
            <person name="Babiker E."/>
            <person name="Staton M."/>
        </authorList>
    </citation>
    <scope>NUCLEOTIDE SEQUENCE [LARGE SCALE GENOMIC DNA]</scope>
    <source>
        <strain evidence="2">cv. NJ 8807/NJ 8810</strain>
        <tissue evidence="1">Young leaf</tissue>
    </source>
</reference>
<organism evidence="1 2">
    <name type="scientific">Vaccinium darrowii</name>
    <dbReference type="NCBI Taxonomy" id="229202"/>
    <lineage>
        <taxon>Eukaryota</taxon>
        <taxon>Viridiplantae</taxon>
        <taxon>Streptophyta</taxon>
        <taxon>Embryophyta</taxon>
        <taxon>Tracheophyta</taxon>
        <taxon>Spermatophyta</taxon>
        <taxon>Magnoliopsida</taxon>
        <taxon>eudicotyledons</taxon>
        <taxon>Gunneridae</taxon>
        <taxon>Pentapetalae</taxon>
        <taxon>asterids</taxon>
        <taxon>Ericales</taxon>
        <taxon>Ericaceae</taxon>
        <taxon>Vaccinioideae</taxon>
        <taxon>Vaccinieae</taxon>
        <taxon>Vaccinium</taxon>
    </lineage>
</organism>
<keyword evidence="2" id="KW-1185">Reference proteome</keyword>
<proteinExistence type="predicted"/>
<protein>
    <submittedName>
        <fullName evidence="1">Uncharacterized protein</fullName>
    </submittedName>
</protein>
<comment type="caution">
    <text evidence="1">The sequence shown here is derived from an EMBL/GenBank/DDBJ whole genome shotgun (WGS) entry which is preliminary data.</text>
</comment>